<comment type="caution">
    <text evidence="3">The sequence shown here is derived from an EMBL/GenBank/DDBJ whole genome shotgun (WGS) entry which is preliminary data.</text>
</comment>
<evidence type="ECO:0000313" key="3">
    <source>
        <dbReference type="EMBL" id="MCX2741456.1"/>
    </source>
</evidence>
<protein>
    <submittedName>
        <fullName evidence="3">DUF262 domain-containing protein</fullName>
    </submittedName>
</protein>
<dbReference type="Pfam" id="PF07510">
    <property type="entry name" value="GmrSD_C"/>
    <property type="match status" value="1"/>
</dbReference>
<evidence type="ECO:0000259" key="1">
    <source>
        <dbReference type="Pfam" id="PF03235"/>
    </source>
</evidence>
<dbReference type="InterPro" id="IPR004919">
    <property type="entry name" value="GmrSD_N"/>
</dbReference>
<feature type="domain" description="GmrSD restriction endonucleases N-terminal" evidence="1">
    <location>
        <begin position="27"/>
        <end position="265"/>
    </location>
</feature>
<dbReference type="PANTHER" id="PTHR35149:SF1">
    <property type="entry name" value="DUF5655 DOMAIN-CONTAINING PROTEIN"/>
    <property type="match status" value="1"/>
</dbReference>
<dbReference type="Pfam" id="PF03235">
    <property type="entry name" value="GmrSD_N"/>
    <property type="match status" value="1"/>
</dbReference>
<dbReference type="InterPro" id="IPR011089">
    <property type="entry name" value="GmrSD_C"/>
</dbReference>
<accession>A0ABT3RJ48</accession>
<evidence type="ECO:0000313" key="4">
    <source>
        <dbReference type="Proteomes" id="UP001207228"/>
    </source>
</evidence>
<gene>
    <name evidence="3" type="ORF">OO017_15965</name>
</gene>
<dbReference type="RefSeq" id="WP_266053671.1">
    <property type="nucleotide sequence ID" value="NZ_JAPFQO010000011.1"/>
</dbReference>
<sequence length="615" mass="70298">MINNSQSPSAHLMRVEPVHASVGSFFGHKPMYRVPKYQRGYAWDDTEIDDFLQDLELCFKKRKAGNPINHFFGGIVSVINSVPGVVNQSEFELVDGQQRMATFVLLMASVINVYKELLLEAISINDEKNKKIINNRIAELSLRYIEFEQETNRDINTVEVFILSKADQQFFRDIIRLANPTQSRDSHRKIESAYNKITDRIRVLTGTNDLVSKIDNLEVFNDIIDGDFSLIHIKTFNKKEAYTLFRVLNDRGKSLTDGDLLRARILELLEPHSSQQASVESLWDEILSDSPRVTEEYLRWIYASYAGVRAGANTLFDDFLSQFYPQNSNAAISTINANEILTTTRNVHKDILNCRKITNGIWPYQLTSPITLWDANRLTLLIKDLRLTLAMPLLLAACNLDQRQFSTIVQMFERFMFRFKVIGNQHVTPVVNIIHNQSTQIRTNLATYSTNTLESALNALQMDKVPDTLFRSLLENLNYKEGGSNQPIKYFLITVEHYLRWYEAGAAGNPVCMDKTRIYDFSSTTIEHVYPRNAPLTNRDAMLEPLKNSLGNLTIMGPSDNVLGSNDNFIIKKPIFEDSSVKMNQIIGRNIHWSETEVVTRANQLKDVACAVFNI</sequence>
<dbReference type="EMBL" id="JAPFQO010000011">
    <property type="protein sequence ID" value="MCX2741456.1"/>
    <property type="molecule type" value="Genomic_DNA"/>
</dbReference>
<keyword evidence="4" id="KW-1185">Reference proteome</keyword>
<name>A0ABT3RJ48_9BACT</name>
<feature type="domain" description="GmrSD restriction endonucleases C-terminal" evidence="2">
    <location>
        <begin position="470"/>
        <end position="606"/>
    </location>
</feature>
<reference evidence="3 4" key="1">
    <citation type="submission" date="2022-11" db="EMBL/GenBank/DDBJ databases">
        <title>The characterization of three novel Bacteroidetes species and genomic analysis of their roles in tidal elemental geochemical cycles.</title>
        <authorList>
            <person name="Ma K.-J."/>
        </authorList>
    </citation>
    <scope>NUCLEOTIDE SEQUENCE [LARGE SCALE GENOMIC DNA]</scope>
    <source>
        <strain evidence="3 4">M82</strain>
    </source>
</reference>
<organism evidence="3 4">
    <name type="scientific">Pontibacter anaerobius</name>
    <dbReference type="NCBI Taxonomy" id="2993940"/>
    <lineage>
        <taxon>Bacteria</taxon>
        <taxon>Pseudomonadati</taxon>
        <taxon>Bacteroidota</taxon>
        <taxon>Cytophagia</taxon>
        <taxon>Cytophagales</taxon>
        <taxon>Hymenobacteraceae</taxon>
        <taxon>Pontibacter</taxon>
    </lineage>
</organism>
<evidence type="ECO:0000259" key="2">
    <source>
        <dbReference type="Pfam" id="PF07510"/>
    </source>
</evidence>
<dbReference type="Proteomes" id="UP001207228">
    <property type="component" value="Unassembled WGS sequence"/>
</dbReference>
<proteinExistence type="predicted"/>
<dbReference type="PANTHER" id="PTHR35149">
    <property type="entry name" value="SLL5132 PROTEIN"/>
    <property type="match status" value="1"/>
</dbReference>